<organism evidence="9 10">
    <name type="scientific">Clostridium novyi A str. 4552</name>
    <dbReference type="NCBI Taxonomy" id="1444289"/>
    <lineage>
        <taxon>Bacteria</taxon>
        <taxon>Bacillati</taxon>
        <taxon>Bacillota</taxon>
        <taxon>Clostridia</taxon>
        <taxon>Eubacteriales</taxon>
        <taxon>Clostridiaceae</taxon>
        <taxon>Clostridium</taxon>
    </lineage>
</organism>
<feature type="domain" description="PhoU" evidence="8">
    <location>
        <begin position="121"/>
        <end position="206"/>
    </location>
</feature>
<evidence type="ECO:0000313" key="9">
    <source>
        <dbReference type="EMBL" id="KGM96092.1"/>
    </source>
</evidence>
<comment type="similarity">
    <text evidence="2 7">Belongs to the PhoU family.</text>
</comment>
<sequence length="219" mass="25399">MGTRKIFQMELEELNNDLLEMGGVVEKQIYLSIQSLISKDSELAKKVIKNDDLIDETMKKIESKSIKIIAMQQPIATDLRFIFTCINIVTDLERMADHAVDIAKVTKGLQNENYDTDILDISKMSEIVICMIKDGLNAYVNRDLQKAYEIAKRDDILDELYMNVFKETLKKMTKDNSMIQQGTRFLFVFKYLERIGDHVTNICEWIIYIITGEHIDLND</sequence>
<dbReference type="SUPFAM" id="SSF109755">
    <property type="entry name" value="PhoU-like"/>
    <property type="match status" value="1"/>
</dbReference>
<evidence type="ECO:0000256" key="7">
    <source>
        <dbReference type="PIRNR" id="PIRNR003107"/>
    </source>
</evidence>
<dbReference type="GO" id="GO:0045936">
    <property type="term" value="P:negative regulation of phosphate metabolic process"/>
    <property type="evidence" value="ECO:0007669"/>
    <property type="project" value="InterPro"/>
</dbReference>
<dbReference type="Pfam" id="PF01895">
    <property type="entry name" value="PhoU"/>
    <property type="match status" value="2"/>
</dbReference>
<dbReference type="PANTHER" id="PTHR42930">
    <property type="entry name" value="PHOSPHATE-SPECIFIC TRANSPORT SYSTEM ACCESSORY PROTEIN PHOU"/>
    <property type="match status" value="1"/>
</dbReference>
<protein>
    <recommendedName>
        <fullName evidence="7">Phosphate-specific transport system accessory protein PhoU</fullName>
    </recommendedName>
</protein>
<gene>
    <name evidence="9" type="ORF">Z968_07575</name>
</gene>
<proteinExistence type="inferred from homology"/>
<dbReference type="GO" id="GO:0006817">
    <property type="term" value="P:phosphate ion transport"/>
    <property type="evidence" value="ECO:0007669"/>
    <property type="project" value="UniProtKB-KW"/>
</dbReference>
<dbReference type="InterPro" id="IPR028366">
    <property type="entry name" value="PhoU"/>
</dbReference>
<keyword evidence="5 7" id="KW-0963">Cytoplasm</keyword>
<comment type="subunit">
    <text evidence="3 7">Homodimer.</text>
</comment>
<dbReference type="Gene3D" id="1.20.58.220">
    <property type="entry name" value="Phosphate transport system protein phou homolog 2, domain 2"/>
    <property type="match status" value="1"/>
</dbReference>
<evidence type="ECO:0000256" key="5">
    <source>
        <dbReference type="ARBA" id="ARBA00022490"/>
    </source>
</evidence>
<evidence type="ECO:0000256" key="4">
    <source>
        <dbReference type="ARBA" id="ARBA00022448"/>
    </source>
</evidence>
<comment type="subcellular location">
    <subcellularLocation>
        <location evidence="1 7">Cytoplasm</location>
    </subcellularLocation>
</comment>
<dbReference type="EMBL" id="JENJ01000028">
    <property type="protein sequence ID" value="KGM96092.1"/>
    <property type="molecule type" value="Genomic_DNA"/>
</dbReference>
<dbReference type="FunFam" id="1.20.58.220:FF:000004">
    <property type="entry name" value="Phosphate-specific transport system accessory protein PhoU"/>
    <property type="match status" value="1"/>
</dbReference>
<evidence type="ECO:0000259" key="8">
    <source>
        <dbReference type="Pfam" id="PF01895"/>
    </source>
</evidence>
<dbReference type="AlphaFoldDB" id="A0A0A0I5H9"/>
<evidence type="ECO:0000256" key="6">
    <source>
        <dbReference type="ARBA" id="ARBA00022592"/>
    </source>
</evidence>
<evidence type="ECO:0000256" key="1">
    <source>
        <dbReference type="ARBA" id="ARBA00004496"/>
    </source>
</evidence>
<dbReference type="PIRSF" id="PIRSF003107">
    <property type="entry name" value="PhoU"/>
    <property type="match status" value="1"/>
</dbReference>
<comment type="function">
    <text evidence="7">Plays a role in the regulation of phosphate uptake.</text>
</comment>
<keyword evidence="4 7" id="KW-0813">Transport</keyword>
<evidence type="ECO:0000256" key="3">
    <source>
        <dbReference type="ARBA" id="ARBA00011738"/>
    </source>
</evidence>
<name>A0A0A0I5H9_CLONO</name>
<dbReference type="PANTHER" id="PTHR42930:SF3">
    <property type="entry name" value="PHOSPHATE-SPECIFIC TRANSPORT SYSTEM ACCESSORY PROTEIN PHOU"/>
    <property type="match status" value="1"/>
</dbReference>
<dbReference type="Proteomes" id="UP000030012">
    <property type="component" value="Unassembled WGS sequence"/>
</dbReference>
<dbReference type="GO" id="GO:0005737">
    <property type="term" value="C:cytoplasm"/>
    <property type="evidence" value="ECO:0007669"/>
    <property type="project" value="UniProtKB-SubCell"/>
</dbReference>
<dbReference type="GO" id="GO:0030643">
    <property type="term" value="P:intracellular phosphate ion homeostasis"/>
    <property type="evidence" value="ECO:0007669"/>
    <property type="project" value="InterPro"/>
</dbReference>
<reference evidence="9 10" key="1">
    <citation type="submission" date="2014-01" db="EMBL/GenBank/DDBJ databases">
        <title>Plasmidome dynamics in the species complex Clostridium novyi sensu lato converts strains of independent lineages into distinctly different pathogens.</title>
        <authorList>
            <person name="Skarin H."/>
            <person name="Segerman B."/>
        </authorList>
    </citation>
    <scope>NUCLEOTIDE SEQUENCE [LARGE SCALE GENOMIC DNA]</scope>
    <source>
        <strain evidence="9 10">4552</strain>
    </source>
</reference>
<dbReference type="InterPro" id="IPR038078">
    <property type="entry name" value="PhoU-like_sf"/>
</dbReference>
<dbReference type="OrthoDB" id="9814256at2"/>
<dbReference type="RefSeq" id="WP_039255317.1">
    <property type="nucleotide sequence ID" value="NZ_JENJ01000028.1"/>
</dbReference>
<evidence type="ECO:0000256" key="2">
    <source>
        <dbReference type="ARBA" id="ARBA00008107"/>
    </source>
</evidence>
<feature type="domain" description="PhoU" evidence="8">
    <location>
        <begin position="18"/>
        <end position="105"/>
    </location>
</feature>
<accession>A0A0A0I5H9</accession>
<dbReference type="InterPro" id="IPR026022">
    <property type="entry name" value="PhoU_dom"/>
</dbReference>
<dbReference type="NCBIfam" id="TIGR02135">
    <property type="entry name" value="phoU_full"/>
    <property type="match status" value="1"/>
</dbReference>
<comment type="caution">
    <text evidence="9">The sequence shown here is derived from an EMBL/GenBank/DDBJ whole genome shotgun (WGS) entry which is preliminary data.</text>
</comment>
<evidence type="ECO:0000313" key="10">
    <source>
        <dbReference type="Proteomes" id="UP000030012"/>
    </source>
</evidence>
<keyword evidence="6 7" id="KW-0592">Phosphate transport</keyword>